<reference evidence="3" key="1">
    <citation type="submission" date="2021-07" db="EMBL/GenBank/DDBJ databases">
        <title>Draft genome of Mortierella alpina, strain LL118, isolated from an aspen leaf litter sample.</title>
        <authorList>
            <person name="Yang S."/>
            <person name="Vinatzer B.A."/>
        </authorList>
    </citation>
    <scope>NUCLEOTIDE SEQUENCE</scope>
    <source>
        <strain evidence="3">LL118</strain>
    </source>
</reference>
<keyword evidence="1" id="KW-1133">Transmembrane helix</keyword>
<feature type="transmembrane region" description="Helical" evidence="1">
    <location>
        <begin position="89"/>
        <end position="106"/>
    </location>
</feature>
<organism evidence="3 4">
    <name type="scientific">Mortierella alpina</name>
    <name type="common">Oleaginous fungus</name>
    <name type="synonym">Mortierella renispora</name>
    <dbReference type="NCBI Taxonomy" id="64518"/>
    <lineage>
        <taxon>Eukaryota</taxon>
        <taxon>Fungi</taxon>
        <taxon>Fungi incertae sedis</taxon>
        <taxon>Mucoromycota</taxon>
        <taxon>Mortierellomycotina</taxon>
        <taxon>Mortierellomycetes</taxon>
        <taxon>Mortierellales</taxon>
        <taxon>Mortierellaceae</taxon>
        <taxon>Mortierella</taxon>
    </lineage>
</organism>
<evidence type="ECO:0000256" key="1">
    <source>
        <dbReference type="SAM" id="Phobius"/>
    </source>
</evidence>
<feature type="transmembrane region" description="Helical" evidence="1">
    <location>
        <begin position="126"/>
        <end position="145"/>
    </location>
</feature>
<feature type="domain" description="Fatty acid desaturase" evidence="2">
    <location>
        <begin position="93"/>
        <end position="323"/>
    </location>
</feature>
<dbReference type="AlphaFoldDB" id="A0A9P8IHL3"/>
<evidence type="ECO:0000259" key="2">
    <source>
        <dbReference type="Pfam" id="PF00487"/>
    </source>
</evidence>
<sequence length="339" mass="37669">MADTLRVDANTTVSTPPLDAGSITDFMAGLECQDLAISPYTSAKVKRLVLITAEDLRTPTIALPTIAVAAGSLAAWASVLYYGAYKRKVSSLWTFPVMTAACFASFTPAHDAAHSSIAKGAYKTPIHQFVGILSGVPLFLPFHGFRHEHLLHHKHTGTDKDPDMVVLQGSTMTRFFVWLLPEFFMLQDPKALAKRPKAVESVMFHLIVLCLMKMMCNRGVSKMALMKYWALPSRAAWWLLTCLFAYVPHRQQGEHHYTVLDNVYKTTSVTGGILSSNGLNLAVPLLNQHLHNIHHLYPQLPFSHYGAIWAKHKDALIEAGTEIRPLLARPSRTDTGRRT</sequence>
<keyword evidence="1" id="KW-0812">Transmembrane</keyword>
<name>A0A9P8IHL3_MORAP</name>
<dbReference type="EMBL" id="JAIFTL010000006">
    <property type="protein sequence ID" value="KAG9327335.1"/>
    <property type="molecule type" value="Genomic_DNA"/>
</dbReference>
<feature type="transmembrane region" description="Helical" evidence="1">
    <location>
        <begin position="198"/>
        <end position="216"/>
    </location>
</feature>
<gene>
    <name evidence="3" type="ORF">KVV02_007111</name>
</gene>
<feature type="transmembrane region" description="Helical" evidence="1">
    <location>
        <begin position="165"/>
        <end position="186"/>
    </location>
</feature>
<evidence type="ECO:0000313" key="3">
    <source>
        <dbReference type="EMBL" id="KAG9327335.1"/>
    </source>
</evidence>
<accession>A0A9P8IHL3</accession>
<dbReference type="Proteomes" id="UP000717515">
    <property type="component" value="Unassembled WGS sequence"/>
</dbReference>
<protein>
    <recommendedName>
        <fullName evidence="2">Fatty acid desaturase domain-containing protein</fullName>
    </recommendedName>
</protein>
<dbReference type="InterPro" id="IPR005804">
    <property type="entry name" value="FA_desaturase_dom"/>
</dbReference>
<keyword evidence="1" id="KW-0472">Membrane</keyword>
<feature type="transmembrane region" description="Helical" evidence="1">
    <location>
        <begin position="61"/>
        <end position="82"/>
    </location>
</feature>
<comment type="caution">
    <text evidence="3">The sequence shown here is derived from an EMBL/GenBank/DDBJ whole genome shotgun (WGS) entry which is preliminary data.</text>
</comment>
<dbReference type="GO" id="GO:0006629">
    <property type="term" value="P:lipid metabolic process"/>
    <property type="evidence" value="ECO:0007669"/>
    <property type="project" value="InterPro"/>
</dbReference>
<proteinExistence type="predicted"/>
<dbReference type="Pfam" id="PF00487">
    <property type="entry name" value="FA_desaturase"/>
    <property type="match status" value="1"/>
</dbReference>
<evidence type="ECO:0000313" key="4">
    <source>
        <dbReference type="Proteomes" id="UP000717515"/>
    </source>
</evidence>